<dbReference type="SUPFAM" id="SSF117281">
    <property type="entry name" value="Kelch motif"/>
    <property type="match status" value="1"/>
</dbReference>
<evidence type="ECO:0000313" key="2">
    <source>
        <dbReference type="EnsemblPlants" id="EMT19663"/>
    </source>
</evidence>
<name>R7WCI0_AEGTA</name>
<feature type="domain" description="F-box protein AT5G49610-like beta-propeller" evidence="1">
    <location>
        <begin position="15"/>
        <end position="210"/>
    </location>
</feature>
<evidence type="ECO:0000259" key="1">
    <source>
        <dbReference type="Pfam" id="PF23635"/>
    </source>
</evidence>
<sequence length="215" mass="24662">MALFLCPKDHHDMPDGTTLGFHTFCSEEDQMPSRVVCVRHDYSRPCARVAVFSSDTMEWQIFPETATPLPQGFRSTGCTVLDEFICWPCGSMGGMVVSEYILVLNTDTFQFYRMDLPPPLRMVHQTFKIGQTNDGKLCIVNEKECTFSIWILKAGDDGIERFVLHKIFPLHTSFMEVTSCSVEDTISVRLITVYNGFVYFALHPWRNYVDQYKSP</sequence>
<reference evidence="2" key="1">
    <citation type="submission" date="2015-06" db="UniProtKB">
        <authorList>
            <consortium name="EnsemblPlants"/>
        </authorList>
    </citation>
    <scope>IDENTIFICATION</scope>
</reference>
<dbReference type="PANTHER" id="PTHR33207">
    <property type="entry name" value="F-BOX DOMAIN CONTAINING PROTEIN-RELATED"/>
    <property type="match status" value="1"/>
</dbReference>
<dbReference type="Pfam" id="PF23635">
    <property type="entry name" value="Beta-prop_AT5G49610-like"/>
    <property type="match status" value="1"/>
</dbReference>
<organism evidence="2">
    <name type="scientific">Aegilops tauschii</name>
    <name type="common">Tausch's goatgrass</name>
    <name type="synonym">Aegilops squarrosa</name>
    <dbReference type="NCBI Taxonomy" id="37682"/>
    <lineage>
        <taxon>Eukaryota</taxon>
        <taxon>Viridiplantae</taxon>
        <taxon>Streptophyta</taxon>
        <taxon>Embryophyta</taxon>
        <taxon>Tracheophyta</taxon>
        <taxon>Spermatophyta</taxon>
        <taxon>Magnoliopsida</taxon>
        <taxon>Liliopsida</taxon>
        <taxon>Poales</taxon>
        <taxon>Poaceae</taxon>
        <taxon>BOP clade</taxon>
        <taxon>Pooideae</taxon>
        <taxon>Triticodae</taxon>
        <taxon>Triticeae</taxon>
        <taxon>Triticinae</taxon>
        <taxon>Aegilops</taxon>
    </lineage>
</organism>
<dbReference type="InterPro" id="IPR015915">
    <property type="entry name" value="Kelch-typ_b-propeller"/>
</dbReference>
<dbReference type="InterPro" id="IPR056594">
    <property type="entry name" value="AT5G49610-like_b-prop"/>
</dbReference>
<dbReference type="AlphaFoldDB" id="R7WCI0"/>
<protein>
    <recommendedName>
        <fullName evidence="1">F-box protein AT5G49610-like beta-propeller domain-containing protein</fullName>
    </recommendedName>
</protein>
<accession>R7WCI0</accession>
<proteinExistence type="predicted"/>
<dbReference type="EnsemblPlants" id="EMT19663">
    <property type="protein sequence ID" value="EMT19663"/>
    <property type="gene ID" value="F775_23333"/>
</dbReference>